<dbReference type="VEuPathDB" id="MicrosporidiaDB:M153_3930003904"/>
<evidence type="ECO:0000256" key="5">
    <source>
        <dbReference type="ARBA" id="ARBA00023274"/>
    </source>
</evidence>
<evidence type="ECO:0000313" key="7">
    <source>
        <dbReference type="Proteomes" id="UP000051530"/>
    </source>
</evidence>
<keyword evidence="5" id="KW-0687">Ribonucleoprotein</keyword>
<sequence length="86" mass="9813">MPVKDLLYPTLEEVKRTNKRKKLIAEPNGSFIKVKCASCEHQTVCYSHTQRKRNCDECNSPIWYPTGGMGRLAEGCIWAVIRKTAN</sequence>
<dbReference type="Pfam" id="PF01667">
    <property type="entry name" value="Ribosomal_S27e"/>
    <property type="match status" value="1"/>
</dbReference>
<comment type="cofactor">
    <cofactor evidence="1">
        <name>Zn(2+)</name>
        <dbReference type="ChEBI" id="CHEBI:29105"/>
    </cofactor>
</comment>
<evidence type="ECO:0000256" key="2">
    <source>
        <dbReference type="ARBA" id="ARBA00010919"/>
    </source>
</evidence>
<dbReference type="InterPro" id="IPR000592">
    <property type="entry name" value="Ribosomal_eS27"/>
</dbReference>
<proteinExistence type="inferred from homology"/>
<dbReference type="GO" id="GO:1990904">
    <property type="term" value="C:ribonucleoprotein complex"/>
    <property type="evidence" value="ECO:0007669"/>
    <property type="project" value="UniProtKB-KW"/>
</dbReference>
<protein>
    <submittedName>
        <fullName evidence="6">Ribosomal protein S27</fullName>
    </submittedName>
</protein>
<keyword evidence="7" id="KW-1185">Reference proteome</keyword>
<evidence type="ECO:0000256" key="3">
    <source>
        <dbReference type="ARBA" id="ARBA00022833"/>
    </source>
</evidence>
<dbReference type="GO" id="GO:0006412">
    <property type="term" value="P:translation"/>
    <property type="evidence" value="ECO:0007669"/>
    <property type="project" value="InterPro"/>
</dbReference>
<evidence type="ECO:0000256" key="1">
    <source>
        <dbReference type="ARBA" id="ARBA00001947"/>
    </source>
</evidence>
<gene>
    <name evidence="6" type="ORF">M153_3930003904</name>
</gene>
<evidence type="ECO:0000313" key="6">
    <source>
        <dbReference type="EMBL" id="KRH94071.1"/>
    </source>
</evidence>
<dbReference type="AlphaFoldDB" id="A0A0R0M4V4"/>
<dbReference type="GO" id="GO:0003735">
    <property type="term" value="F:structural constituent of ribosome"/>
    <property type="evidence" value="ECO:0007669"/>
    <property type="project" value="InterPro"/>
</dbReference>
<evidence type="ECO:0000256" key="4">
    <source>
        <dbReference type="ARBA" id="ARBA00022980"/>
    </source>
</evidence>
<dbReference type="Proteomes" id="UP000051530">
    <property type="component" value="Unassembled WGS sequence"/>
</dbReference>
<dbReference type="InterPro" id="IPR011332">
    <property type="entry name" value="Ribosomal_zn-bd"/>
</dbReference>
<organism evidence="6 7">
    <name type="scientific">Pseudoloma neurophilia</name>
    <dbReference type="NCBI Taxonomy" id="146866"/>
    <lineage>
        <taxon>Eukaryota</taxon>
        <taxon>Fungi</taxon>
        <taxon>Fungi incertae sedis</taxon>
        <taxon>Microsporidia</taxon>
        <taxon>Pseudoloma</taxon>
    </lineage>
</organism>
<dbReference type="InterPro" id="IPR023407">
    <property type="entry name" value="Ribosomal_eS27_Zn-bd_dom_sf"/>
</dbReference>
<keyword evidence="4 6" id="KW-0689">Ribosomal protein</keyword>
<name>A0A0R0M4V4_9MICR</name>
<dbReference type="Gene3D" id="2.20.25.100">
    <property type="entry name" value="Zn-binding ribosomal proteins"/>
    <property type="match status" value="1"/>
</dbReference>
<reference evidence="6 7" key="1">
    <citation type="submission" date="2015-07" db="EMBL/GenBank/DDBJ databases">
        <title>The genome of Pseudoloma neurophilia, a relevant intracellular parasite of the zebrafish.</title>
        <authorList>
            <person name="Ndikumana S."/>
            <person name="Pelin A."/>
            <person name="Sanders J."/>
            <person name="Corradi N."/>
        </authorList>
    </citation>
    <scope>NUCLEOTIDE SEQUENCE [LARGE SCALE GENOMIC DNA]</scope>
    <source>
        <strain evidence="6 7">MK1</strain>
    </source>
</reference>
<comment type="similarity">
    <text evidence="2">Belongs to the eukaryotic ribosomal protein eS27 family.</text>
</comment>
<dbReference type="EMBL" id="LGUB01000142">
    <property type="protein sequence ID" value="KRH94071.1"/>
    <property type="molecule type" value="Genomic_DNA"/>
</dbReference>
<comment type="caution">
    <text evidence="6">The sequence shown here is derived from an EMBL/GenBank/DDBJ whole genome shotgun (WGS) entry which is preliminary data.</text>
</comment>
<dbReference type="OrthoDB" id="5567124at2759"/>
<keyword evidence="3" id="KW-0862">Zinc</keyword>
<accession>A0A0R0M4V4</accession>
<dbReference type="SUPFAM" id="SSF57829">
    <property type="entry name" value="Zn-binding ribosomal proteins"/>
    <property type="match status" value="1"/>
</dbReference>
<dbReference type="GO" id="GO:0005840">
    <property type="term" value="C:ribosome"/>
    <property type="evidence" value="ECO:0007669"/>
    <property type="project" value="UniProtKB-KW"/>
</dbReference>
<dbReference type="PANTHER" id="PTHR11594">
    <property type="entry name" value="40S RIBOSOMAL PROTEIN S27"/>
    <property type="match status" value="1"/>
</dbReference>